<keyword evidence="7" id="KW-1185">Reference proteome</keyword>
<feature type="domain" description="HTH hxlR-type" evidence="5">
    <location>
        <begin position="1"/>
        <end position="93"/>
    </location>
</feature>
<dbReference type="PANTHER" id="PTHR33204:SF37">
    <property type="entry name" value="HTH-TYPE TRANSCRIPTIONAL REGULATOR YODB"/>
    <property type="match status" value="1"/>
</dbReference>
<dbReference type="InterPro" id="IPR036388">
    <property type="entry name" value="WH-like_DNA-bd_sf"/>
</dbReference>
<comment type="caution">
    <text evidence="6">The sequence shown here is derived from an EMBL/GenBank/DDBJ whole genome shotgun (WGS) entry which is preliminary data.</text>
</comment>
<keyword evidence="2" id="KW-0238">DNA-binding</keyword>
<evidence type="ECO:0000313" key="6">
    <source>
        <dbReference type="EMBL" id="GAA1258663.1"/>
    </source>
</evidence>
<feature type="compositionally biased region" description="Polar residues" evidence="4">
    <location>
        <begin position="104"/>
        <end position="116"/>
    </location>
</feature>
<reference evidence="6 7" key="1">
    <citation type="journal article" date="2019" name="Int. J. Syst. Evol. Microbiol.">
        <title>The Global Catalogue of Microorganisms (GCM) 10K type strain sequencing project: providing services to taxonomists for standard genome sequencing and annotation.</title>
        <authorList>
            <consortium name="The Broad Institute Genomics Platform"/>
            <consortium name="The Broad Institute Genome Sequencing Center for Infectious Disease"/>
            <person name="Wu L."/>
            <person name="Ma J."/>
        </authorList>
    </citation>
    <scope>NUCLEOTIDE SEQUENCE [LARGE SCALE GENOMIC DNA]</scope>
    <source>
        <strain evidence="6 7">JCM 13004</strain>
    </source>
</reference>
<evidence type="ECO:0000256" key="2">
    <source>
        <dbReference type="ARBA" id="ARBA00023125"/>
    </source>
</evidence>
<dbReference type="InterPro" id="IPR002577">
    <property type="entry name" value="HTH_HxlR"/>
</dbReference>
<feature type="region of interest" description="Disordered" evidence="4">
    <location>
        <begin position="49"/>
        <end position="116"/>
    </location>
</feature>
<name>A0ABN1WPB3_9ACTN</name>
<sequence length="116" mass="12044">MDQTTSRWATLIISALIAGPHRFAHLHQRVGGISQKMLSQNLKALARAGRTTRVTGRSHGPVRERPAAVPAARAAEQEVPCTVGDPGRGGRDGGEVGGCDATGTAHQPSWTGTDGA</sequence>
<gene>
    <name evidence="6" type="ORF">GCM10009665_56030</name>
</gene>
<dbReference type="SUPFAM" id="SSF46785">
    <property type="entry name" value="Winged helix' DNA-binding domain"/>
    <property type="match status" value="1"/>
</dbReference>
<feature type="compositionally biased region" description="Low complexity" evidence="4">
    <location>
        <begin position="67"/>
        <end position="85"/>
    </location>
</feature>
<keyword evidence="3" id="KW-0804">Transcription</keyword>
<keyword evidence="1" id="KW-0805">Transcription regulation</keyword>
<dbReference type="Gene3D" id="1.10.10.10">
    <property type="entry name" value="Winged helix-like DNA-binding domain superfamily/Winged helix DNA-binding domain"/>
    <property type="match status" value="1"/>
</dbReference>
<dbReference type="PROSITE" id="PS51118">
    <property type="entry name" value="HTH_HXLR"/>
    <property type="match status" value="1"/>
</dbReference>
<dbReference type="RefSeq" id="WP_344444803.1">
    <property type="nucleotide sequence ID" value="NZ_BAAALF010000130.1"/>
</dbReference>
<protein>
    <recommendedName>
        <fullName evidence="5">HTH hxlR-type domain-containing protein</fullName>
    </recommendedName>
</protein>
<evidence type="ECO:0000256" key="4">
    <source>
        <dbReference type="SAM" id="MobiDB-lite"/>
    </source>
</evidence>
<dbReference type="Proteomes" id="UP001500037">
    <property type="component" value="Unassembled WGS sequence"/>
</dbReference>
<accession>A0ABN1WPB3</accession>
<evidence type="ECO:0000256" key="1">
    <source>
        <dbReference type="ARBA" id="ARBA00023015"/>
    </source>
</evidence>
<organism evidence="6 7">
    <name type="scientific">Kitasatospora nipponensis</name>
    <dbReference type="NCBI Taxonomy" id="258049"/>
    <lineage>
        <taxon>Bacteria</taxon>
        <taxon>Bacillati</taxon>
        <taxon>Actinomycetota</taxon>
        <taxon>Actinomycetes</taxon>
        <taxon>Kitasatosporales</taxon>
        <taxon>Streptomycetaceae</taxon>
        <taxon>Kitasatospora</taxon>
    </lineage>
</organism>
<dbReference type="InterPro" id="IPR036390">
    <property type="entry name" value="WH_DNA-bd_sf"/>
</dbReference>
<evidence type="ECO:0000259" key="5">
    <source>
        <dbReference type="PROSITE" id="PS51118"/>
    </source>
</evidence>
<evidence type="ECO:0000313" key="7">
    <source>
        <dbReference type="Proteomes" id="UP001500037"/>
    </source>
</evidence>
<dbReference type="EMBL" id="BAAALF010000130">
    <property type="protein sequence ID" value="GAA1258663.1"/>
    <property type="molecule type" value="Genomic_DNA"/>
</dbReference>
<dbReference type="Pfam" id="PF01638">
    <property type="entry name" value="HxlR"/>
    <property type="match status" value="1"/>
</dbReference>
<proteinExistence type="predicted"/>
<dbReference type="PANTHER" id="PTHR33204">
    <property type="entry name" value="TRANSCRIPTIONAL REGULATOR, MARR FAMILY"/>
    <property type="match status" value="1"/>
</dbReference>
<evidence type="ECO:0000256" key="3">
    <source>
        <dbReference type="ARBA" id="ARBA00023163"/>
    </source>
</evidence>